<feature type="compositionally biased region" description="Low complexity" evidence="1">
    <location>
        <begin position="80"/>
        <end position="97"/>
    </location>
</feature>
<sequence length="1002" mass="105048">MAGVPVTNWGSHFAVTARRWSVSSTSALTAVVAVAAALGVVFLLLSCGVAISRNAKATQVWGSRRRLSSREAEGPCEQTASGGAETSAGGEGAAAAADGEDATADGEDAAAAADGEGAAAAVGGEGAAAAANGEGAAGAADGEGGIVAAKDDTRGQAVPTSPAESTLDPMAAPFIPRGVSYAAEGADEGDRAAGGASAASSLEATASPAAKGAAAADEAPSAAGAGGVHGKTKGTTGEVMLPPPALWPGGVGKAIGSSPYLGFYLTRYREFADYCRQYLSLLSPNFASLIAEQLLRHAIAEFAAMTPLCSREEDRQRVSAIRAFFRLSLSVGGRLDRPPQTDMDRMALALRMLQQRDSIAIPFVTIQARRHATQTFLPPACAALRIMATAVNTLLQSLSGHNPHVPPSLYARESAIIGAVIHERLLQVLRHNGVVQMLQQLQSQCCPGAIFCEAHISESMRRYKRTVGHPDIYFIDQAAERAAARSAAQWRQMLAQQETAATGAAGWDPEGFYGGELAAGDGTEGWLPSTGPQGPQGGQQLQQWEVWQQQHGELQPQVWEVWQQQLLLQQPVPAVFPAEGAYSLPVAAAPESLQEWASAASEGQDLVATEEPEAAAPEGGEEGGMEDSLRFDLSAPPLPTFPFPRDAPPHLPLPQLLPSTATTSPSPPWHPSQVGQQQQPAGPRGPVAQQLQQQEKPGGPFPPPQQQEEPQDTFAQPQQQGQDPWGQLPQQQLHGGVAWGPSLLQLERVGPWGASPHPLQRDDPWRYPPQQPDHDDSWGAALPQQKLELQVEASGALEGEEGDSLPTFLESSGASAYVDALLSPDSSPDVSSLLVQGPYGREGSEEGETVGLFGGSDSTASVVLLAPRESASHGAHLQQQRQQQQQLPLGGSVLFRGSDYTKPLAAEGEVEERGAQLAPQQQQQQEASAGLGSSWSLTDIAIGSRASILRGPPHVLLPSTDRRASGQTAPVDRTGGRPYAEALKGEAKREHKSQSEEKKGQE</sequence>
<feature type="compositionally biased region" description="Low complexity" evidence="1">
    <location>
        <begin position="653"/>
        <end position="664"/>
    </location>
</feature>
<feature type="region of interest" description="Disordered" evidence="1">
    <location>
        <begin position="63"/>
        <end position="117"/>
    </location>
</feature>
<evidence type="ECO:0000256" key="2">
    <source>
        <dbReference type="SAM" id="Phobius"/>
    </source>
</evidence>
<dbReference type="EMBL" id="HG687935">
    <property type="protein sequence ID" value="CDJ35205.1"/>
    <property type="molecule type" value="Genomic_DNA"/>
</dbReference>
<dbReference type="Proteomes" id="UP000030744">
    <property type="component" value="Unassembled WGS sequence"/>
</dbReference>
<name>U6KAZ8_9EIME</name>
<dbReference type="OrthoDB" id="353483at2759"/>
<feature type="region of interest" description="Disordered" evidence="1">
    <location>
        <begin position="947"/>
        <end position="1002"/>
    </location>
</feature>
<organism evidence="3 4">
    <name type="scientific">Eimeria mitis</name>
    <dbReference type="NCBI Taxonomy" id="44415"/>
    <lineage>
        <taxon>Eukaryota</taxon>
        <taxon>Sar</taxon>
        <taxon>Alveolata</taxon>
        <taxon>Apicomplexa</taxon>
        <taxon>Conoidasida</taxon>
        <taxon>Coccidia</taxon>
        <taxon>Eucoccidiorida</taxon>
        <taxon>Eimeriorina</taxon>
        <taxon>Eimeriidae</taxon>
        <taxon>Eimeria</taxon>
    </lineage>
</organism>
<evidence type="ECO:0000313" key="4">
    <source>
        <dbReference type="Proteomes" id="UP000030744"/>
    </source>
</evidence>
<feature type="region of interest" description="Disordered" evidence="1">
    <location>
        <begin position="748"/>
        <end position="783"/>
    </location>
</feature>
<keyword evidence="4" id="KW-1185">Reference proteome</keyword>
<evidence type="ECO:0000313" key="3">
    <source>
        <dbReference type="EMBL" id="CDJ35205.1"/>
    </source>
</evidence>
<dbReference type="RefSeq" id="XP_013357767.1">
    <property type="nucleotide sequence ID" value="XM_013502313.1"/>
</dbReference>
<feature type="compositionally biased region" description="Low complexity" evidence="1">
    <location>
        <begin position="825"/>
        <end position="835"/>
    </location>
</feature>
<feature type="compositionally biased region" description="Basic and acidic residues" evidence="1">
    <location>
        <begin position="983"/>
        <end position="1002"/>
    </location>
</feature>
<evidence type="ECO:0000256" key="1">
    <source>
        <dbReference type="SAM" id="MobiDB-lite"/>
    </source>
</evidence>
<feature type="compositionally biased region" description="Acidic residues" evidence="1">
    <location>
        <begin position="98"/>
        <end position="108"/>
    </location>
</feature>
<feature type="compositionally biased region" description="Low complexity" evidence="1">
    <location>
        <begin position="915"/>
        <end position="934"/>
    </location>
</feature>
<feature type="compositionally biased region" description="Low complexity" evidence="1">
    <location>
        <begin position="716"/>
        <end position="733"/>
    </location>
</feature>
<feature type="region of interest" description="Disordered" evidence="1">
    <location>
        <begin position="825"/>
        <end position="853"/>
    </location>
</feature>
<gene>
    <name evidence="3" type="ORF">EMH_0024520</name>
</gene>
<accession>U6KAZ8</accession>
<feature type="compositionally biased region" description="Acidic residues" evidence="1">
    <location>
        <begin position="608"/>
        <end position="625"/>
    </location>
</feature>
<reference evidence="3" key="1">
    <citation type="submission" date="2013-10" db="EMBL/GenBank/DDBJ databases">
        <title>Genomic analysis of the causative agents of coccidiosis in chickens.</title>
        <authorList>
            <person name="Reid A.J."/>
            <person name="Blake D."/>
            <person name="Billington K."/>
            <person name="Browne H."/>
            <person name="Dunn M."/>
            <person name="Hung S."/>
            <person name="Kawahara F."/>
            <person name="Miranda-Saavedra D."/>
            <person name="Mourier T."/>
            <person name="Nagra H."/>
            <person name="Otto T.D."/>
            <person name="Rawlings N."/>
            <person name="Sanchez A."/>
            <person name="Sanders M."/>
            <person name="Subramaniam C."/>
            <person name="Tay Y."/>
            <person name="Dear P."/>
            <person name="Doerig C."/>
            <person name="Gruber A."/>
            <person name="Parkinson J."/>
            <person name="Shirley M."/>
            <person name="Wan K.L."/>
            <person name="Berriman M."/>
            <person name="Tomley F."/>
            <person name="Pain A."/>
        </authorList>
    </citation>
    <scope>NUCLEOTIDE SEQUENCE [LARGE SCALE GENOMIC DNA]</scope>
    <source>
        <strain evidence="3">Houghton</strain>
    </source>
</reference>
<feature type="region of interest" description="Disordered" evidence="1">
    <location>
        <begin position="152"/>
        <end position="171"/>
    </location>
</feature>
<proteinExistence type="predicted"/>
<feature type="region of interest" description="Disordered" evidence="1">
    <location>
        <begin position="595"/>
        <end position="736"/>
    </location>
</feature>
<feature type="region of interest" description="Disordered" evidence="1">
    <location>
        <begin position="870"/>
        <end position="934"/>
    </location>
</feature>
<feature type="compositionally biased region" description="Low complexity" evidence="1">
    <location>
        <begin position="211"/>
        <end position="223"/>
    </location>
</feature>
<keyword evidence="2" id="KW-0472">Membrane</keyword>
<dbReference type="GeneID" id="25377326"/>
<feature type="transmembrane region" description="Helical" evidence="2">
    <location>
        <begin position="27"/>
        <end position="51"/>
    </location>
</feature>
<reference evidence="3" key="2">
    <citation type="submission" date="2013-10" db="EMBL/GenBank/DDBJ databases">
        <authorList>
            <person name="Aslett M."/>
        </authorList>
    </citation>
    <scope>NUCLEOTIDE SEQUENCE [LARGE SCALE GENOMIC DNA]</scope>
    <source>
        <strain evidence="3">Houghton</strain>
    </source>
</reference>
<keyword evidence="2" id="KW-0812">Transmembrane</keyword>
<protein>
    <submittedName>
        <fullName evidence="3">Uncharacterized protein</fullName>
    </submittedName>
</protein>
<dbReference type="AlphaFoldDB" id="U6KAZ8"/>
<feature type="compositionally biased region" description="Pro residues" evidence="1">
    <location>
        <begin position="636"/>
        <end position="652"/>
    </location>
</feature>
<feature type="region of interest" description="Disordered" evidence="1">
    <location>
        <begin position="211"/>
        <end position="237"/>
    </location>
</feature>
<keyword evidence="2" id="KW-1133">Transmembrane helix</keyword>
<dbReference type="VEuPathDB" id="ToxoDB:EMH_0024520"/>
<feature type="compositionally biased region" description="Low complexity" evidence="1">
    <location>
        <begin position="671"/>
        <end position="698"/>
    </location>
</feature>